<dbReference type="STRING" id="696762.PFRI_15840"/>
<dbReference type="InterPro" id="IPR035948">
    <property type="entry name" value="YwqG-like_sf"/>
</dbReference>
<keyword evidence="4" id="KW-1185">Reference proteome</keyword>
<name>A0A1L9NY73_9RHOB</name>
<comment type="caution">
    <text evidence="3">The sequence shown here is derived from an EMBL/GenBank/DDBJ whole genome shotgun (WGS) entry which is preliminary data.</text>
</comment>
<evidence type="ECO:0008006" key="5">
    <source>
        <dbReference type="Google" id="ProtNLM"/>
    </source>
</evidence>
<dbReference type="RefSeq" id="WP_072630165.1">
    <property type="nucleotide sequence ID" value="NZ_MLCB01000115.1"/>
</dbReference>
<dbReference type="InterPro" id="IPR015315">
    <property type="entry name" value="DUF1963"/>
</dbReference>
<feature type="region of interest" description="Disordered" evidence="1">
    <location>
        <begin position="71"/>
        <end position="92"/>
    </location>
</feature>
<dbReference type="OrthoDB" id="8135222at2"/>
<evidence type="ECO:0000313" key="3">
    <source>
        <dbReference type="EMBL" id="OJI94235.1"/>
    </source>
</evidence>
<proteinExistence type="predicted"/>
<organism evidence="3 4">
    <name type="scientific">Planktotalea frisia</name>
    <dbReference type="NCBI Taxonomy" id="696762"/>
    <lineage>
        <taxon>Bacteria</taxon>
        <taxon>Pseudomonadati</taxon>
        <taxon>Pseudomonadota</taxon>
        <taxon>Alphaproteobacteria</taxon>
        <taxon>Rhodobacterales</taxon>
        <taxon>Paracoccaceae</taxon>
        <taxon>Planktotalea</taxon>
    </lineage>
</organism>
<evidence type="ECO:0000256" key="1">
    <source>
        <dbReference type="SAM" id="MobiDB-lite"/>
    </source>
</evidence>
<feature type="transmembrane region" description="Helical" evidence="2">
    <location>
        <begin position="12"/>
        <end position="45"/>
    </location>
</feature>
<dbReference type="Pfam" id="PF09234">
    <property type="entry name" value="DUF1963"/>
    <property type="match status" value="1"/>
</dbReference>
<dbReference type="EMBL" id="MLCB01000115">
    <property type="protein sequence ID" value="OJI94235.1"/>
    <property type="molecule type" value="Genomic_DNA"/>
</dbReference>
<dbReference type="SUPFAM" id="SSF103032">
    <property type="entry name" value="Hypothetical protein YwqG"/>
    <property type="match status" value="2"/>
</dbReference>
<dbReference type="AlphaFoldDB" id="A0A1L9NY73"/>
<dbReference type="PANTHER" id="PTHR36436:SF6">
    <property type="entry name" value="SLL5081 PROTEIN"/>
    <property type="match status" value="1"/>
</dbReference>
<sequence>MKVQLENVPKVIAIARIVLFAMAFLCLFVLDLSLLALILVSIPLLFRIAMRSKRFNIRVIEILTGVPVHVSKPTSEAPQNQPSLHTDNSSATRAPNYFRDPIAMSPDKIGALIDQTAEPALRLKRHWPPQVSFLGNSWLGGAPALPDGLAWPTHPDTGLSLHHLAQIDLSEMPSLATGAKLPKEGMLWFFADISIDLEWSEGPPAKGTAVVFHPTSTKGMQLAAVPETLPEVDHPDDQMTGPLWNFKGPNFALYPRWPITAHETLAWPFQDNQPDGVTDPMAYSEALQAREKDEKAKICGQAVPEDYRAKLITKEIPEERTRPNGTTFTYNKPIYAPELWGATFPFTARFAHHTLRWMNHDFATALQDASGRISYAKKTKNAPQERDLKVLETNAPVLEKLDALMRDLKQAEQDTPLSAALNERTQALFITFFDKASSGSKADGYAQNGAIDFAAEAMSTPALFDTVPSALLEQVAPTLQPWHHYTEHFLLGPKSSATNPTAGKGIRLAQFDSDYALRFMFCDVGIIDFWIDEDDLAAGRWDKAYGATAGG</sequence>
<feature type="compositionally biased region" description="Polar residues" evidence="1">
    <location>
        <begin position="72"/>
        <end position="92"/>
    </location>
</feature>
<reference evidence="3 4" key="1">
    <citation type="submission" date="2016-10" db="EMBL/GenBank/DDBJ databases">
        <title>Genome sequence of Planktotalea frisia SH6-1.</title>
        <authorList>
            <person name="Poehlein A."/>
            <person name="Bakenhus I."/>
            <person name="Voget S."/>
            <person name="Brinkhoff T."/>
            <person name="Simon M."/>
        </authorList>
    </citation>
    <scope>NUCLEOTIDE SEQUENCE [LARGE SCALE GENOMIC DNA]</scope>
    <source>
        <strain evidence="3 4">SH6-1</strain>
    </source>
</reference>
<dbReference type="PANTHER" id="PTHR36436">
    <property type="entry name" value="SLL5081 PROTEIN"/>
    <property type="match status" value="1"/>
</dbReference>
<dbReference type="Proteomes" id="UP000184514">
    <property type="component" value="Unassembled WGS sequence"/>
</dbReference>
<keyword evidence="2" id="KW-1133">Transmembrane helix</keyword>
<accession>A0A1L9NY73</accession>
<evidence type="ECO:0000313" key="4">
    <source>
        <dbReference type="Proteomes" id="UP000184514"/>
    </source>
</evidence>
<keyword evidence="2" id="KW-0472">Membrane</keyword>
<evidence type="ECO:0000256" key="2">
    <source>
        <dbReference type="SAM" id="Phobius"/>
    </source>
</evidence>
<gene>
    <name evidence="3" type="ORF">PFRI_15840</name>
</gene>
<keyword evidence="2" id="KW-0812">Transmembrane</keyword>
<protein>
    <recommendedName>
        <fullName evidence="5">DUF1963 domain-containing protein</fullName>
    </recommendedName>
</protein>
<dbReference type="Gene3D" id="2.30.320.10">
    <property type="entry name" value="YwqG-like"/>
    <property type="match status" value="2"/>
</dbReference>